<dbReference type="GO" id="GO:0000155">
    <property type="term" value="F:phosphorelay sensor kinase activity"/>
    <property type="evidence" value="ECO:0007669"/>
    <property type="project" value="InterPro"/>
</dbReference>
<keyword evidence="8" id="KW-0547">Nucleotide-binding</keyword>
<dbReference type="SUPFAM" id="SSF55874">
    <property type="entry name" value="ATPase domain of HSP90 chaperone/DNA topoisomerase II/histidine kinase"/>
    <property type="match status" value="1"/>
</dbReference>
<name>A0A1I1Y7N4_9BACL</name>
<dbReference type="SMART" id="SM00387">
    <property type="entry name" value="HATPase_c"/>
    <property type="match status" value="1"/>
</dbReference>
<keyword evidence="12" id="KW-0902">Two-component regulatory system</keyword>
<sequence length="353" mass="40318">MIRAYLWDRKFIIALYLLGCLLACAMFLLDKLRYEGRADAGLVYYYAELAFFLLIAGLTVDFLRQRNYYKQLQDAIDHGTELKASMGITSGITREQLAVQRLLAAQYGAYLTELSQYRRQQEQYNHFVLQWVHHMKTPVSVIDLLVQEALQERAVEQADKERLQSIREEAGRMTRGLDMMLHTARLDKIEFDLHLRSVPLHEAARSVINAHKQLCIRHAIFPRIEGEAVAETDEKWLTFILNQLIGNAIKYSKRKPGSKKLVIRIEQETDLSATRLSIIDEGIGIEAHDLPRIFDPFFTGENGRAVEESTGMGLYLTKQVCSRLGHELSVESKVGAGTTVAVIFRPEGIHLLR</sequence>
<feature type="transmembrane region" description="Helical" evidence="14">
    <location>
        <begin position="12"/>
        <end position="29"/>
    </location>
</feature>
<evidence type="ECO:0000256" key="3">
    <source>
        <dbReference type="ARBA" id="ARBA00012438"/>
    </source>
</evidence>
<evidence type="ECO:0000256" key="6">
    <source>
        <dbReference type="ARBA" id="ARBA00022679"/>
    </source>
</evidence>
<dbReference type="RefSeq" id="WP_091185264.1">
    <property type="nucleotide sequence ID" value="NZ_FOMT01000002.1"/>
</dbReference>
<evidence type="ECO:0000313" key="17">
    <source>
        <dbReference type="Proteomes" id="UP000198855"/>
    </source>
</evidence>
<proteinExistence type="predicted"/>
<dbReference type="Pfam" id="PF00512">
    <property type="entry name" value="HisKA"/>
    <property type="match status" value="1"/>
</dbReference>
<dbReference type="GO" id="GO:0005886">
    <property type="term" value="C:plasma membrane"/>
    <property type="evidence" value="ECO:0007669"/>
    <property type="project" value="UniProtKB-SubCell"/>
</dbReference>
<keyword evidence="11 14" id="KW-1133">Transmembrane helix</keyword>
<dbReference type="Pfam" id="PF02518">
    <property type="entry name" value="HATPase_c"/>
    <property type="match status" value="1"/>
</dbReference>
<dbReference type="InterPro" id="IPR036097">
    <property type="entry name" value="HisK_dim/P_sf"/>
</dbReference>
<dbReference type="InterPro" id="IPR003661">
    <property type="entry name" value="HisK_dim/P_dom"/>
</dbReference>
<keyword evidence="9 16" id="KW-0418">Kinase</keyword>
<dbReference type="STRING" id="1045775.SAMN05216378_2523"/>
<accession>A0A1I1Y7N4</accession>
<dbReference type="CDD" id="cd00082">
    <property type="entry name" value="HisKA"/>
    <property type="match status" value="1"/>
</dbReference>
<dbReference type="OrthoDB" id="9780487at2"/>
<evidence type="ECO:0000256" key="13">
    <source>
        <dbReference type="ARBA" id="ARBA00023136"/>
    </source>
</evidence>
<dbReference type="PANTHER" id="PTHR45453:SF2">
    <property type="entry name" value="HISTIDINE KINASE"/>
    <property type="match status" value="1"/>
</dbReference>
<evidence type="ECO:0000256" key="4">
    <source>
        <dbReference type="ARBA" id="ARBA00022475"/>
    </source>
</evidence>
<evidence type="ECO:0000256" key="7">
    <source>
        <dbReference type="ARBA" id="ARBA00022692"/>
    </source>
</evidence>
<evidence type="ECO:0000256" key="2">
    <source>
        <dbReference type="ARBA" id="ARBA00004651"/>
    </source>
</evidence>
<organism evidence="16 17">
    <name type="scientific">Paenibacillus catalpae</name>
    <dbReference type="NCBI Taxonomy" id="1045775"/>
    <lineage>
        <taxon>Bacteria</taxon>
        <taxon>Bacillati</taxon>
        <taxon>Bacillota</taxon>
        <taxon>Bacilli</taxon>
        <taxon>Bacillales</taxon>
        <taxon>Paenibacillaceae</taxon>
        <taxon>Paenibacillus</taxon>
    </lineage>
</organism>
<evidence type="ECO:0000256" key="8">
    <source>
        <dbReference type="ARBA" id="ARBA00022741"/>
    </source>
</evidence>
<dbReference type="InterPro" id="IPR036890">
    <property type="entry name" value="HATPase_C_sf"/>
</dbReference>
<dbReference type="EMBL" id="FOMT01000002">
    <property type="protein sequence ID" value="SFE15586.1"/>
    <property type="molecule type" value="Genomic_DNA"/>
</dbReference>
<comment type="subcellular location">
    <subcellularLocation>
        <location evidence="2">Cell membrane</location>
        <topology evidence="2">Multi-pass membrane protein</topology>
    </subcellularLocation>
</comment>
<keyword evidence="4" id="KW-1003">Cell membrane</keyword>
<evidence type="ECO:0000256" key="12">
    <source>
        <dbReference type="ARBA" id="ARBA00023012"/>
    </source>
</evidence>
<evidence type="ECO:0000256" key="1">
    <source>
        <dbReference type="ARBA" id="ARBA00000085"/>
    </source>
</evidence>
<dbReference type="GO" id="GO:0016036">
    <property type="term" value="P:cellular response to phosphate starvation"/>
    <property type="evidence" value="ECO:0007669"/>
    <property type="project" value="TreeGrafter"/>
</dbReference>
<dbReference type="GO" id="GO:0004721">
    <property type="term" value="F:phosphoprotein phosphatase activity"/>
    <property type="evidence" value="ECO:0007669"/>
    <property type="project" value="TreeGrafter"/>
</dbReference>
<dbReference type="InterPro" id="IPR050351">
    <property type="entry name" value="BphY/WalK/GraS-like"/>
</dbReference>
<dbReference type="EC" id="2.7.13.3" evidence="3"/>
<comment type="catalytic activity">
    <reaction evidence="1">
        <text>ATP + protein L-histidine = ADP + protein N-phospho-L-histidine.</text>
        <dbReference type="EC" id="2.7.13.3"/>
    </reaction>
</comment>
<evidence type="ECO:0000259" key="15">
    <source>
        <dbReference type="PROSITE" id="PS50109"/>
    </source>
</evidence>
<evidence type="ECO:0000256" key="9">
    <source>
        <dbReference type="ARBA" id="ARBA00022777"/>
    </source>
</evidence>
<keyword evidence="17" id="KW-1185">Reference proteome</keyword>
<keyword evidence="7 14" id="KW-0812">Transmembrane</keyword>
<evidence type="ECO:0000313" key="16">
    <source>
        <dbReference type="EMBL" id="SFE15586.1"/>
    </source>
</evidence>
<dbReference type="PANTHER" id="PTHR45453">
    <property type="entry name" value="PHOSPHATE REGULON SENSOR PROTEIN PHOR"/>
    <property type="match status" value="1"/>
</dbReference>
<gene>
    <name evidence="16" type="ORF">SAMN05216378_2523</name>
</gene>
<evidence type="ECO:0000256" key="14">
    <source>
        <dbReference type="SAM" id="Phobius"/>
    </source>
</evidence>
<dbReference type="GO" id="GO:0005524">
    <property type="term" value="F:ATP binding"/>
    <property type="evidence" value="ECO:0007669"/>
    <property type="project" value="UniProtKB-KW"/>
</dbReference>
<dbReference type="PROSITE" id="PS50109">
    <property type="entry name" value="HIS_KIN"/>
    <property type="match status" value="1"/>
</dbReference>
<dbReference type="InterPro" id="IPR004358">
    <property type="entry name" value="Sig_transdc_His_kin-like_C"/>
</dbReference>
<keyword evidence="10" id="KW-0067">ATP-binding</keyword>
<feature type="domain" description="Histidine kinase" evidence="15">
    <location>
        <begin position="130"/>
        <end position="348"/>
    </location>
</feature>
<dbReference type="Gene3D" id="1.10.287.130">
    <property type="match status" value="1"/>
</dbReference>
<dbReference type="PRINTS" id="PR00344">
    <property type="entry name" value="BCTRLSENSOR"/>
</dbReference>
<dbReference type="SMART" id="SM00388">
    <property type="entry name" value="HisKA"/>
    <property type="match status" value="1"/>
</dbReference>
<evidence type="ECO:0000256" key="11">
    <source>
        <dbReference type="ARBA" id="ARBA00022989"/>
    </source>
</evidence>
<feature type="transmembrane region" description="Helical" evidence="14">
    <location>
        <begin position="41"/>
        <end position="63"/>
    </location>
</feature>
<evidence type="ECO:0000256" key="5">
    <source>
        <dbReference type="ARBA" id="ARBA00022553"/>
    </source>
</evidence>
<reference evidence="17" key="1">
    <citation type="submission" date="2016-10" db="EMBL/GenBank/DDBJ databases">
        <authorList>
            <person name="Varghese N."/>
            <person name="Submissions S."/>
        </authorList>
    </citation>
    <scope>NUCLEOTIDE SEQUENCE [LARGE SCALE GENOMIC DNA]</scope>
    <source>
        <strain evidence="17">CGMCC 1.10784</strain>
    </source>
</reference>
<dbReference type="Gene3D" id="3.30.565.10">
    <property type="entry name" value="Histidine kinase-like ATPase, C-terminal domain"/>
    <property type="match status" value="1"/>
</dbReference>
<protein>
    <recommendedName>
        <fullName evidence="3">histidine kinase</fullName>
        <ecNumber evidence="3">2.7.13.3</ecNumber>
    </recommendedName>
</protein>
<dbReference type="Proteomes" id="UP000198855">
    <property type="component" value="Unassembled WGS sequence"/>
</dbReference>
<keyword evidence="5" id="KW-0597">Phosphoprotein</keyword>
<dbReference type="AlphaFoldDB" id="A0A1I1Y7N4"/>
<keyword evidence="6" id="KW-0808">Transferase</keyword>
<dbReference type="InterPro" id="IPR003594">
    <property type="entry name" value="HATPase_dom"/>
</dbReference>
<dbReference type="SUPFAM" id="SSF47384">
    <property type="entry name" value="Homodimeric domain of signal transducing histidine kinase"/>
    <property type="match status" value="1"/>
</dbReference>
<keyword evidence="13 14" id="KW-0472">Membrane</keyword>
<evidence type="ECO:0000256" key="10">
    <source>
        <dbReference type="ARBA" id="ARBA00022840"/>
    </source>
</evidence>
<dbReference type="InterPro" id="IPR005467">
    <property type="entry name" value="His_kinase_dom"/>
</dbReference>